<gene>
    <name evidence="1" type="ORF">UFOPK2975_01222</name>
</gene>
<protein>
    <submittedName>
        <fullName evidence="1">Unannotated protein</fullName>
    </submittedName>
</protein>
<reference evidence="1" key="1">
    <citation type="submission" date="2020-05" db="EMBL/GenBank/DDBJ databases">
        <authorList>
            <person name="Chiriac C."/>
            <person name="Salcher M."/>
            <person name="Ghai R."/>
            <person name="Kavagutti S V."/>
        </authorList>
    </citation>
    <scope>NUCLEOTIDE SEQUENCE</scope>
</reference>
<accession>A0A6J6XW02</accession>
<sequence>MLMMPLRSHKIPAIAPRMIGTLRVTVSCNMPVKLNEPPDAAQAKNEMTKVAAAILKTTFVHLPNPLSNCAAPSAISTNASMRAKG</sequence>
<dbReference type="AlphaFoldDB" id="A0A6J6XW02"/>
<name>A0A6J6XW02_9ZZZZ</name>
<dbReference type="EMBL" id="CAFAAG010000120">
    <property type="protein sequence ID" value="CAB4800385.1"/>
    <property type="molecule type" value="Genomic_DNA"/>
</dbReference>
<organism evidence="1">
    <name type="scientific">freshwater metagenome</name>
    <dbReference type="NCBI Taxonomy" id="449393"/>
    <lineage>
        <taxon>unclassified sequences</taxon>
        <taxon>metagenomes</taxon>
        <taxon>ecological metagenomes</taxon>
    </lineage>
</organism>
<evidence type="ECO:0000313" key="1">
    <source>
        <dbReference type="EMBL" id="CAB4800385.1"/>
    </source>
</evidence>
<proteinExistence type="predicted"/>